<gene>
    <name evidence="2" type="ORF">SOCE836_028110</name>
</gene>
<dbReference type="AlphaFoldDB" id="A0A4P2QL55"/>
<proteinExistence type="predicted"/>
<name>A0A4P2QL55_SORCE</name>
<feature type="region of interest" description="Disordered" evidence="1">
    <location>
        <begin position="1"/>
        <end position="35"/>
    </location>
</feature>
<dbReference type="Proteomes" id="UP000295497">
    <property type="component" value="Chromosome"/>
</dbReference>
<evidence type="ECO:0000256" key="1">
    <source>
        <dbReference type="SAM" id="MobiDB-lite"/>
    </source>
</evidence>
<evidence type="ECO:0000313" key="3">
    <source>
        <dbReference type="Proteomes" id="UP000295497"/>
    </source>
</evidence>
<organism evidence="2 3">
    <name type="scientific">Sorangium cellulosum</name>
    <name type="common">Polyangium cellulosum</name>
    <dbReference type="NCBI Taxonomy" id="56"/>
    <lineage>
        <taxon>Bacteria</taxon>
        <taxon>Pseudomonadati</taxon>
        <taxon>Myxococcota</taxon>
        <taxon>Polyangia</taxon>
        <taxon>Polyangiales</taxon>
        <taxon>Polyangiaceae</taxon>
        <taxon>Sorangium</taxon>
    </lineage>
</organism>
<protein>
    <submittedName>
        <fullName evidence="2">Uncharacterized protein</fullName>
    </submittedName>
</protein>
<sequence>MAARNDPPVARIPAEDRDPINAEAEAGEDHSRYGHVRPLTTTALPTKAGTQIGGGSSCAGAVAKAGASSPYFSG</sequence>
<dbReference type="EMBL" id="CP012672">
    <property type="protein sequence ID" value="AUX30700.1"/>
    <property type="molecule type" value="Genomic_DNA"/>
</dbReference>
<reference evidence="2 3" key="1">
    <citation type="submission" date="2015-09" db="EMBL/GenBank/DDBJ databases">
        <title>Sorangium comparison.</title>
        <authorList>
            <person name="Zaburannyi N."/>
            <person name="Bunk B."/>
            <person name="Overmann J."/>
            <person name="Mueller R."/>
        </authorList>
    </citation>
    <scope>NUCLEOTIDE SEQUENCE [LARGE SCALE GENOMIC DNA]</scope>
    <source>
        <strain evidence="2 3">So ce836</strain>
    </source>
</reference>
<evidence type="ECO:0000313" key="2">
    <source>
        <dbReference type="EMBL" id="AUX30700.1"/>
    </source>
</evidence>
<accession>A0A4P2QL55</accession>